<evidence type="ECO:0000313" key="3">
    <source>
        <dbReference type="Proteomes" id="UP000321746"/>
    </source>
</evidence>
<dbReference type="RefSeq" id="WP_146888816.1">
    <property type="nucleotide sequence ID" value="NZ_BJYG01000025.1"/>
</dbReference>
<evidence type="ECO:0000256" key="1">
    <source>
        <dbReference type="SAM" id="MobiDB-lite"/>
    </source>
</evidence>
<keyword evidence="3" id="KW-1185">Reference proteome</keyword>
<dbReference type="EMBL" id="BJYG01000025">
    <property type="protein sequence ID" value="GEN63730.1"/>
    <property type="molecule type" value="Genomic_DNA"/>
</dbReference>
<comment type="caution">
    <text evidence="2">The sequence shown here is derived from an EMBL/GenBank/DDBJ whole genome shotgun (WGS) entry which is preliminary data.</text>
</comment>
<dbReference type="AlphaFoldDB" id="A0A511XL94"/>
<proteinExistence type="predicted"/>
<organism evidence="2 3">
    <name type="scientific">Acetobacter oeni</name>
    <dbReference type="NCBI Taxonomy" id="304077"/>
    <lineage>
        <taxon>Bacteria</taxon>
        <taxon>Pseudomonadati</taxon>
        <taxon>Pseudomonadota</taxon>
        <taxon>Alphaproteobacteria</taxon>
        <taxon>Acetobacterales</taxon>
        <taxon>Acetobacteraceae</taxon>
        <taxon>Acetobacter</taxon>
    </lineage>
</organism>
<feature type="region of interest" description="Disordered" evidence="1">
    <location>
        <begin position="1"/>
        <end position="37"/>
    </location>
</feature>
<reference evidence="2 3" key="1">
    <citation type="submission" date="2019-07" db="EMBL/GenBank/DDBJ databases">
        <title>Whole genome shotgun sequence of Acetobacter oeni NBRC 105207.</title>
        <authorList>
            <person name="Hosoyama A."/>
            <person name="Uohara A."/>
            <person name="Ohji S."/>
            <person name="Ichikawa N."/>
        </authorList>
    </citation>
    <scope>NUCLEOTIDE SEQUENCE [LARGE SCALE GENOMIC DNA]</scope>
    <source>
        <strain evidence="2 3">NBRC 105207</strain>
    </source>
</reference>
<evidence type="ECO:0000313" key="2">
    <source>
        <dbReference type="EMBL" id="GEN63730.1"/>
    </source>
</evidence>
<sequence length="121" mass="12963">MTGTTENDSEPTRVVGTGPEDGPALSSTTEDTPAAPGWLEPEVDAAFATLNLSTAELSRYRDSYLDCLAGVPRTTDLDTGHDACRLGLLRALKNGFTLDDAVWRAFGEKLETIESELTSDL</sequence>
<accession>A0A511XL94</accession>
<name>A0A511XL94_9PROT</name>
<dbReference type="OrthoDB" id="7268627at2"/>
<gene>
    <name evidence="2" type="ORF">AOE01nite_19540</name>
</gene>
<dbReference type="Proteomes" id="UP000321746">
    <property type="component" value="Unassembled WGS sequence"/>
</dbReference>
<protein>
    <submittedName>
        <fullName evidence="2">Uncharacterized protein</fullName>
    </submittedName>
</protein>